<dbReference type="RefSeq" id="WP_053328323.1">
    <property type="nucleotide sequence ID" value="NZ_CP009928.1"/>
</dbReference>
<dbReference type="InterPro" id="IPR010131">
    <property type="entry name" value="MdtP/NodT-like"/>
</dbReference>
<evidence type="ECO:0000313" key="5">
    <source>
        <dbReference type="Proteomes" id="UP000035213"/>
    </source>
</evidence>
<keyword evidence="2" id="KW-0449">Lipoprotein</keyword>
<evidence type="ECO:0000256" key="2">
    <source>
        <dbReference type="RuleBase" id="RU362097"/>
    </source>
</evidence>
<dbReference type="PATRIC" id="fig|1324352.5.peg.2817"/>
<dbReference type="PANTHER" id="PTHR30203">
    <property type="entry name" value="OUTER MEMBRANE CATION EFFLUX PROTEIN"/>
    <property type="match status" value="1"/>
</dbReference>
<dbReference type="NCBIfam" id="TIGR01845">
    <property type="entry name" value="outer_NodT"/>
    <property type="match status" value="1"/>
</dbReference>
<gene>
    <name evidence="4" type="ORF">FOB44_08355</name>
    <name evidence="3" type="ORF">OK18_13580</name>
</gene>
<dbReference type="EMBL" id="CP050995">
    <property type="protein sequence ID" value="QIY90680.1"/>
    <property type="molecule type" value="Genomic_DNA"/>
</dbReference>
<keyword evidence="2" id="KW-1134">Transmembrane beta strand</keyword>
<dbReference type="EMBL" id="CP009928">
    <property type="protein sequence ID" value="AKK73495.1"/>
    <property type="molecule type" value="Genomic_DNA"/>
</dbReference>
<dbReference type="PROSITE" id="PS51257">
    <property type="entry name" value="PROKAR_LIPOPROTEIN"/>
    <property type="match status" value="1"/>
</dbReference>
<sequence length="483" mass="54691">MRRLNHRNIWYGVAVLSLMSCAVPKVADLKKARKLPEEIVKNEKDVNTDEFQQLNLKAYFTDVHLLELFDKVVQANPDFQIAQQRVEIANSFLQRSKMDLLPSLEVGAEVSGTRYGKYTMEGVGNYDTNLSPNITEEQKINRNVTPNYWLGARSSWEIDAWGKLKNKRIAAQKKYLASAEGLRLLQVELFTDIANLYYQLVALDNRLAIYQKNYTLQQRAFEIVLAQREVGKATELAVQQFKAQNNNWLAEIEHIKVEIVTVEQAITTLTGSYGGSVKRGNTLMPTNMDILNKNINVEAVIHSRPDVAANYYVLEASQADAKAARAAFYPKIDIGAGIGLNSFSVETFFRPGSLAGQLLGGLMVPVFNKGQLKYEFKVASKEQEIAFLNYQKSITTAFNELQSILKQTRIYERVLKLKSEEVSFLDRGVEVSNDLYLTGYANYFELINSQKSKLTAELDLLQFQHQNTRNNVLLFKALGGKLE</sequence>
<dbReference type="GO" id="GO:0005886">
    <property type="term" value="C:plasma membrane"/>
    <property type="evidence" value="ECO:0007669"/>
    <property type="project" value="UniProtKB-SubCell"/>
</dbReference>
<dbReference type="OrthoDB" id="9770517at2"/>
<accession>A0A0G3M4I2</accession>
<dbReference type="AlphaFoldDB" id="A0A0G3M4I2"/>
<keyword evidence="2" id="KW-0472">Membrane</keyword>
<dbReference type="GO" id="GO:0015562">
    <property type="term" value="F:efflux transmembrane transporter activity"/>
    <property type="evidence" value="ECO:0007669"/>
    <property type="project" value="InterPro"/>
</dbReference>
<evidence type="ECO:0000313" key="4">
    <source>
        <dbReference type="EMBL" id="QIY90680.1"/>
    </source>
</evidence>
<keyword evidence="2" id="KW-0812">Transmembrane</keyword>
<comment type="subcellular location">
    <subcellularLocation>
        <location evidence="2">Cell membrane</location>
        <topology evidence="2">Lipid-anchor</topology>
    </subcellularLocation>
</comment>
<dbReference type="Proteomes" id="UP000035213">
    <property type="component" value="Chromosome"/>
</dbReference>
<reference evidence="3 5" key="1">
    <citation type="submission" date="2014-11" db="EMBL/GenBank/DDBJ databases">
        <authorList>
            <person name="Park G.-S."/>
            <person name="Hong S.-J."/>
            <person name="Jung B.K."/>
            <person name="Khan A.R."/>
            <person name="Kwak Y."/>
            <person name="Shin J.-H."/>
        </authorList>
    </citation>
    <scope>NUCLEOTIDE SEQUENCE [LARGE SCALE GENOMIC DNA]</scope>
    <source>
        <strain evidence="3 5">DSM 27622</strain>
    </source>
</reference>
<dbReference type="KEGG" id="cgn:OK18_13580"/>
<dbReference type="STRING" id="1324352.OK18_13580"/>
<evidence type="ECO:0000256" key="1">
    <source>
        <dbReference type="ARBA" id="ARBA00007613"/>
    </source>
</evidence>
<evidence type="ECO:0000313" key="6">
    <source>
        <dbReference type="Proteomes" id="UP000501570"/>
    </source>
</evidence>
<evidence type="ECO:0000313" key="3">
    <source>
        <dbReference type="EMBL" id="AKK73495.1"/>
    </source>
</evidence>
<keyword evidence="6" id="KW-1185">Reference proteome</keyword>
<keyword evidence="2" id="KW-0564">Palmitate</keyword>
<dbReference type="PANTHER" id="PTHR30203:SF30">
    <property type="entry name" value="OUTER MEMBRANE PROTEIN-RELATED"/>
    <property type="match status" value="1"/>
</dbReference>
<organism evidence="3 5">
    <name type="scientific">Chryseobacterium gallinarum</name>
    <dbReference type="NCBI Taxonomy" id="1324352"/>
    <lineage>
        <taxon>Bacteria</taxon>
        <taxon>Pseudomonadati</taxon>
        <taxon>Bacteroidota</taxon>
        <taxon>Flavobacteriia</taxon>
        <taxon>Flavobacteriales</taxon>
        <taxon>Weeksellaceae</taxon>
        <taxon>Chryseobacterium group</taxon>
        <taxon>Chryseobacterium</taxon>
    </lineage>
</organism>
<dbReference type="Proteomes" id="UP000501570">
    <property type="component" value="Chromosome"/>
</dbReference>
<dbReference type="SUPFAM" id="SSF56954">
    <property type="entry name" value="Outer membrane efflux proteins (OEP)"/>
    <property type="match status" value="1"/>
</dbReference>
<proteinExistence type="inferred from homology"/>
<name>A0A0G3M4I2_CHRGL</name>
<dbReference type="Gene3D" id="2.20.200.10">
    <property type="entry name" value="Outer membrane efflux proteins (OEP)"/>
    <property type="match status" value="1"/>
</dbReference>
<protein>
    <submittedName>
        <fullName evidence="4">Efflux transporter outer membrane subunit</fullName>
    </submittedName>
    <submittedName>
        <fullName evidence="3">RND transporter</fullName>
    </submittedName>
</protein>
<comment type="similarity">
    <text evidence="1 2">Belongs to the outer membrane factor (OMF) (TC 1.B.17) family.</text>
</comment>
<dbReference type="Gene3D" id="1.20.1600.10">
    <property type="entry name" value="Outer membrane efflux proteins (OEP)"/>
    <property type="match status" value="1"/>
</dbReference>
<reference evidence="4 6" key="2">
    <citation type="submission" date="2019-09" db="EMBL/GenBank/DDBJ databases">
        <title>FDA dAtabase for Regulatory Grade micrObial Sequences (FDA-ARGOS): Supporting development and validation of Infectious Disease Dx tests.</title>
        <authorList>
            <person name="Sciortino C."/>
            <person name="Tallon L."/>
            <person name="Sadzewicz L."/>
            <person name="Vavikolanu K."/>
            <person name="Mehta A."/>
            <person name="Aluvathingal J."/>
            <person name="Nadendla S."/>
            <person name="Nandy P."/>
            <person name="Geyer C."/>
            <person name="Yan Y."/>
            <person name="Sichtig H."/>
        </authorList>
    </citation>
    <scope>NUCLEOTIDE SEQUENCE [LARGE SCALE GENOMIC DNA]</scope>
    <source>
        <strain evidence="4 6">FDAARGOS_636</strain>
    </source>
</reference>
<dbReference type="Pfam" id="PF02321">
    <property type="entry name" value="OEP"/>
    <property type="match status" value="2"/>
</dbReference>
<dbReference type="InterPro" id="IPR003423">
    <property type="entry name" value="OMP_efflux"/>
</dbReference>